<feature type="domain" description="ELK" evidence="8">
    <location>
        <begin position="1478"/>
        <end position="1499"/>
    </location>
</feature>
<evidence type="ECO:0000256" key="6">
    <source>
        <dbReference type="SAM" id="Coils"/>
    </source>
</evidence>
<gene>
    <name evidence="9" type="primary">pcnt</name>
</gene>
<dbReference type="GO" id="GO:0060090">
    <property type="term" value="F:molecular adaptor activity"/>
    <property type="evidence" value="ECO:0007669"/>
    <property type="project" value="InterPro"/>
</dbReference>
<dbReference type="GO" id="GO:0003677">
    <property type="term" value="F:DNA binding"/>
    <property type="evidence" value="ECO:0007669"/>
    <property type="project" value="InterPro"/>
</dbReference>
<feature type="coiled-coil region" evidence="6">
    <location>
        <begin position="1316"/>
        <end position="1422"/>
    </location>
</feature>
<feature type="compositionally biased region" description="Basic and acidic residues" evidence="7">
    <location>
        <begin position="2610"/>
        <end position="2619"/>
    </location>
</feature>
<feature type="coiled-coil region" evidence="6">
    <location>
        <begin position="877"/>
        <end position="1012"/>
    </location>
</feature>
<evidence type="ECO:0000313" key="10">
    <source>
        <dbReference type="Proteomes" id="UP000001038"/>
    </source>
</evidence>
<dbReference type="Gene3D" id="1.20.5.170">
    <property type="match status" value="1"/>
</dbReference>
<feature type="region of interest" description="Disordered" evidence="7">
    <location>
        <begin position="1926"/>
        <end position="1950"/>
    </location>
</feature>
<feature type="region of interest" description="Disordered" evidence="7">
    <location>
        <begin position="1441"/>
        <end position="1505"/>
    </location>
</feature>
<dbReference type="PANTHER" id="PTHR44981">
    <property type="entry name" value="PERICENTRIN-LIKE PROTEIN, ISOFORM F"/>
    <property type="match status" value="1"/>
</dbReference>
<evidence type="ECO:0000256" key="7">
    <source>
        <dbReference type="SAM" id="MobiDB-lite"/>
    </source>
</evidence>
<dbReference type="InterPro" id="IPR028745">
    <property type="entry name" value="AKAP9/Pericentrin"/>
</dbReference>
<feature type="coiled-coil region" evidence="6">
    <location>
        <begin position="32"/>
        <end position="66"/>
    </location>
</feature>
<comment type="subcellular location">
    <subcellularLocation>
        <location evidence="1">Cytoplasm</location>
        <location evidence="1">Cytoskeleton</location>
        <location evidence="1">Microtubule organizing center</location>
        <location evidence="1">Centrosome</location>
    </subcellularLocation>
</comment>
<feature type="coiled-coil region" evidence="6">
    <location>
        <begin position="1793"/>
        <end position="1827"/>
    </location>
</feature>
<dbReference type="GeneTree" id="ENSGT00730000110871"/>
<dbReference type="eggNOG" id="ENOG502QV16">
    <property type="taxonomic scope" value="Eukaryota"/>
</dbReference>
<dbReference type="PANTHER" id="PTHR44981:SF3">
    <property type="entry name" value="PERICENTRIN"/>
    <property type="match status" value="1"/>
</dbReference>
<feature type="domain" description="ELK" evidence="8">
    <location>
        <begin position="20"/>
        <end position="43"/>
    </location>
</feature>
<evidence type="ECO:0000259" key="8">
    <source>
        <dbReference type="SMART" id="SM01188"/>
    </source>
</evidence>
<keyword evidence="3" id="KW-0597">Phosphoprotein</keyword>
<feature type="compositionally biased region" description="Low complexity" evidence="7">
    <location>
        <begin position="1487"/>
        <end position="1505"/>
    </location>
</feature>
<feature type="region of interest" description="Disordered" evidence="7">
    <location>
        <begin position="2473"/>
        <end position="2498"/>
    </location>
</feature>
<organism evidence="9 10">
    <name type="scientific">Oryzias latipes</name>
    <name type="common">Japanese rice fish</name>
    <name type="synonym">Japanese killifish</name>
    <dbReference type="NCBI Taxonomy" id="8090"/>
    <lineage>
        <taxon>Eukaryota</taxon>
        <taxon>Metazoa</taxon>
        <taxon>Chordata</taxon>
        <taxon>Craniata</taxon>
        <taxon>Vertebrata</taxon>
        <taxon>Euteleostomi</taxon>
        <taxon>Actinopterygii</taxon>
        <taxon>Neopterygii</taxon>
        <taxon>Teleostei</taxon>
        <taxon>Neoteleostei</taxon>
        <taxon>Acanthomorphata</taxon>
        <taxon>Ovalentaria</taxon>
        <taxon>Atherinomorphae</taxon>
        <taxon>Beloniformes</taxon>
        <taxon>Adrianichthyidae</taxon>
        <taxon>Oryziinae</taxon>
        <taxon>Oryzias</taxon>
    </lineage>
</organism>
<evidence type="ECO:0000256" key="5">
    <source>
        <dbReference type="ARBA" id="ARBA00023212"/>
    </source>
</evidence>
<feature type="compositionally biased region" description="Polar residues" evidence="7">
    <location>
        <begin position="1978"/>
        <end position="1992"/>
    </location>
</feature>
<feature type="region of interest" description="Disordered" evidence="7">
    <location>
        <begin position="2090"/>
        <end position="2115"/>
    </location>
</feature>
<keyword evidence="5" id="KW-0206">Cytoskeleton</keyword>
<feature type="coiled-coil region" evidence="6">
    <location>
        <begin position="702"/>
        <end position="729"/>
    </location>
</feature>
<name>H2MEX7_ORYLA</name>
<feature type="region of interest" description="Disordered" evidence="7">
    <location>
        <begin position="1968"/>
        <end position="1992"/>
    </location>
</feature>
<dbReference type="GO" id="GO:0005813">
    <property type="term" value="C:centrosome"/>
    <property type="evidence" value="ECO:0007669"/>
    <property type="project" value="UniProtKB-SubCell"/>
</dbReference>
<feature type="compositionally biased region" description="Polar residues" evidence="7">
    <location>
        <begin position="2789"/>
        <end position="2807"/>
    </location>
</feature>
<dbReference type="STRING" id="8090.ENSORLP00000017141"/>
<sequence>MGQLWTQLESMRASRRELGELKEQLLARSSHVDDIERLKVEFNEQKKEIKEQNEAELENLRRYFEKRLHASEESYKEEIALLQMRLVESALEESVILTSEDCTLSQVQVEEKTHVPDVAKFEEQVGILNSLKLELEEKHSLELSNITSSMALSFKEELQQTRSDITHHYHKELQEQKTMHALELEQLRAKVSDVHLKDLQEQLTRAQLEAARQAEVEIEQRMWCLTEELHAKIRIIHVLEKSLENLSKQHDEEMQQNSQKLDQLEKALNQEREILKALQQKTKSEVSAINSEEGPQSPMMKPETRYDIELEKAKTCMSAEIKELTIQLQKQSEEKLHQAQQRFQAEKTALEQHLVQKYESSLAELKNKCKAEWEQERMAQLNNHSQEMDALNATHTAQQNSLNASHKSQLAAVVAELESKHRAELVALEATLHSKRKEDLERLEAVFQETNQVQLEALEAELSRKHQEETDELEKRMLGNMDTLEATYLKEVQALRNDIVQLKEKHKQELIVKDAEHKNILEQLAREQLSIREELRKELAQLHMEKFKAMAAELSFVQKNELASQKEALDAEHCKALEALKKQVFDLEQQHNTALQDLTNTYAAEKDQLTQQFKLQLQELRGTSARELQAARRELEEESSRQRQHYLEEVELLKVRSEEKLQDKINQLMTEFEDQKEVELEELRRSFASDQQEKEQSYTNKMSQLTVQLQQLDSVVAQLRAEVGCLQGELQGKSAEMETMDTLLQRRERESQEGANLLKMLTDDLQAAKEEKFKLHHTNEKLAKVLVEMFRGIRATEEQIGQKINVRTKSSEQATQQRSSTENKDAQESGISVADLTSDDLEMTQLLCESLLVSDSQINPVGEESVLNACCRLRQAVDMLLDLLNQANTQLEETRNVHLSLEEKFSKGKEDSVQLLEQHKLLLEQLDEEAKMKSQLQLELHKAEGLLEGYVAEKAVLEESLQQKENQEERLVEELEDLKTQLQQMQGFAAEVQSLRLKHQELVEENAILLRQKEHLSAGLGEREKALLAETERLTQDRLDLQRQAEKDHKTLTVRLRNVERELEEQETMVLETEMHNKTHTEDLNQRVQALEKQLKHNRQFIEEQAVEREHERDEFQQEIHRLEAQLRQPTNVDHRGSRLETLHAIIKDKTEDYDSLMAANQQAQRDLTERNEEIDKLAGRIRELEQALLNSTESVRTFQQLEQELHKAKQREQELTQDKLILEQQQLSSRLQISALQSKLDETRHCYHDNAHDPTHELRDALDTAQQKLHSKEQEAEILLDQLETVQKDLTIKEVELKHLTLQLELLTERNTAHVQELQEQISYLQEKASTLTINVEEEEECIQMEETEEETLPSALLNEKNQEIDHLSSEIQRLEQDLESARDDKISALEGEVEDLRSQVERLQSEVARVRHDKQEEEERLHEVISTLQAELATLGPNLHEVSDSQDGDSFNPSPAPSPEPRCVIQEQEMGGKPSSLKHELNQTHSGSSHSLRSRLKSLQSQLETAAAEKESLERILLTQEEEFRGQGEEFGKRLKAERKKLDEIQDLLKQKEAELEEVKAQAEEEKEARKLAEKERDRWKAQAEDVSPSHEKMAHLQSLVLELQNTKQDSGKEIEMLKTKEKEMKTEMEVLQEAGHTLERQVQEMRAELVDMEKLVAEGRSQIKSLETVKGELSAECELLRKREDQLREEIVKLDSESASMKALIQDLTMKLQDQEARQEKDQKPVLTHADGTRAKADAALRQKEFEFDGLKKENQALRSELTAVKQGLSTSSDKAHKLHEEGQIKDRALFDLETDNRRLNAELQRLQKDLTVQEEEVAYQKRELQLLRQHCHEQNIFSHHQEYSQKNISHAAFKDTLAASRNEAFLSSPEVLRRLECSEDRIPERFHTSVLDCHLSGLSGLNSSGLDPHKVKISPRVVMEPLQSRTITPDQSTQRTHSPGSLSISDNFSLVDSIDAEQVHELEGIDQTAPPSPLGSTSSMSAQEWASDGYGSNVSSELGARLRVELEQTERLDAQFVEYLRCRGMNPTVNTDSAAGSMSYTEDLLSPELQGLLKKVYHESCKILTLSQRRVSASIKPQVLAYSCSQTQSKDNSGPVDCENESQLPHPPMSWQQEKRALQETVIALRELLCRMAQRHSQMDFCEDNWRTAQLQIDGTVDVQMRTELEEKQKQLQCAHDALKEHKSNILSLRLTIEENDEALQREKSRVQELQCELEQEKALNLCKEKDKEEQREALQVSSEELKAEVLSLKSQVKQEMVTCSNLRQELQIEQSRSALLEKRLEDTLKMLEDGRQHSVQQQELNLKEKNHLGQLLDEAESRLADMHSKLADCHRKIDDERERCSQEMNQLCRRHEADAARDRKFISDLRSQLEQERRQGEGLADAAEKLRTELLESRRKWEEEDKTKREEFQREQEAAAKLRVLIRTLKEQKREISWALEAEQERRRQQEKEVAELKERLQLLKIKEKEMEEQWERERRKTRQEQMDRERRQEKTKNKLLELQSLRQQDHQRVQELQQTLAHLEKDKKEMAAQRLIIETSGQQQQSASAHLHSETEGTHSSISQKPQQISASSSNLLEKLLKENSELNERITSLSQERSTYKHRLSTLEKQLRRTESDLSAANTERENRPIGDPSCSRLQRYYERYLRAESFRKALVYQKRYLLLLLGGFQECEQATLCLIARMGARPSTPLSAPRRPIRRFRAAVQVIIALSRMKFLTRKWQKAIRRPSLSATGHAGPKVDVLRQQQPISKSDLIQNRASNAVQRATVSALVPPSKSPFRLHNRSHSSSTMASVHLDGTSQDPEQSLTEYIHHLEKVQQRLVGAKQSSAVLQTRPK</sequence>
<dbReference type="SMART" id="SM01188">
    <property type="entry name" value="ELK"/>
    <property type="match status" value="4"/>
</dbReference>
<dbReference type="GO" id="GO:0007052">
    <property type="term" value="P:mitotic spindle organization"/>
    <property type="evidence" value="ECO:0000318"/>
    <property type="project" value="GO_Central"/>
</dbReference>
<dbReference type="Pfam" id="PF10495">
    <property type="entry name" value="PACT_coil_coil"/>
    <property type="match status" value="1"/>
</dbReference>
<feature type="coiled-coil region" evidence="6">
    <location>
        <begin position="1256"/>
        <end position="1290"/>
    </location>
</feature>
<feature type="coiled-coil region" evidence="6">
    <location>
        <begin position="625"/>
        <end position="678"/>
    </location>
</feature>
<evidence type="ECO:0000313" key="9">
    <source>
        <dbReference type="Ensembl" id="ENSORLP00000017141.2"/>
    </source>
</evidence>
<evidence type="ECO:0000256" key="3">
    <source>
        <dbReference type="ARBA" id="ARBA00022553"/>
    </source>
</evidence>
<protein>
    <submittedName>
        <fullName evidence="9">Pericentrin</fullName>
    </submittedName>
</protein>
<dbReference type="GO" id="GO:0007020">
    <property type="term" value="P:microtubule nucleation"/>
    <property type="evidence" value="ECO:0000318"/>
    <property type="project" value="GO_Central"/>
</dbReference>
<dbReference type="Ensembl" id="ENSORLT00000017142.2">
    <property type="protein sequence ID" value="ENSORLP00000017141.2"/>
    <property type="gene ID" value="ENSORLG00000013666.2"/>
</dbReference>
<reference evidence="9" key="3">
    <citation type="submission" date="2025-09" db="UniProtKB">
        <authorList>
            <consortium name="Ensembl"/>
        </authorList>
    </citation>
    <scope>IDENTIFICATION</scope>
    <source>
        <strain evidence="9">Hd-rR</strain>
    </source>
</reference>
<feature type="region of interest" description="Disordered" evidence="7">
    <location>
        <begin position="804"/>
        <end position="830"/>
    </location>
</feature>
<feature type="domain" description="ELK" evidence="8">
    <location>
        <begin position="534"/>
        <end position="555"/>
    </location>
</feature>
<proteinExistence type="predicted"/>
<feature type="compositionally biased region" description="Polar residues" evidence="7">
    <location>
        <begin position="1927"/>
        <end position="1950"/>
    </location>
</feature>
<feature type="region of interest" description="Disordered" evidence="7">
    <location>
        <begin position="2541"/>
        <end position="2572"/>
    </location>
</feature>
<feature type="coiled-coil region" evidence="6">
    <location>
        <begin position="1042"/>
        <end position="1226"/>
    </location>
</feature>
<evidence type="ECO:0000256" key="4">
    <source>
        <dbReference type="ARBA" id="ARBA00023054"/>
    </source>
</evidence>
<keyword evidence="2" id="KW-0963">Cytoplasm</keyword>
<accession>H2MEX7</accession>
<feature type="coiled-coil region" evidence="6">
    <location>
        <begin position="2166"/>
        <end position="2284"/>
    </location>
</feature>
<dbReference type="Bgee" id="ENSORLG00000013666">
    <property type="expression patterns" value="Expressed in testis and 13 other cell types or tissues"/>
</dbReference>
<feature type="region of interest" description="Disordered" evidence="7">
    <location>
        <begin position="2777"/>
        <end position="2807"/>
    </location>
</feature>
<feature type="compositionally biased region" description="Polar residues" evidence="7">
    <location>
        <begin position="805"/>
        <end position="820"/>
    </location>
</feature>
<evidence type="ECO:0000256" key="1">
    <source>
        <dbReference type="ARBA" id="ARBA00004300"/>
    </source>
</evidence>
<feature type="domain" description="ELK" evidence="8">
    <location>
        <begin position="349"/>
        <end position="370"/>
    </location>
</feature>
<feature type="region of interest" description="Disordered" evidence="7">
    <location>
        <begin position="2610"/>
        <end position="2635"/>
    </location>
</feature>
<feature type="coiled-coil region" evidence="6">
    <location>
        <begin position="455"/>
        <end position="545"/>
    </location>
</feature>
<dbReference type="InterPro" id="IPR005539">
    <property type="entry name" value="ELK_dom"/>
</dbReference>
<keyword evidence="4 6" id="KW-0175">Coiled coil</keyword>
<evidence type="ECO:0000256" key="2">
    <source>
        <dbReference type="ARBA" id="ARBA00022490"/>
    </source>
</evidence>
<feature type="coiled-coil region" evidence="6">
    <location>
        <begin position="170"/>
        <end position="281"/>
    </location>
</feature>
<dbReference type="Proteomes" id="UP000001038">
    <property type="component" value="Chromosome 22"/>
</dbReference>
<reference evidence="9 10" key="1">
    <citation type="journal article" date="2007" name="Nature">
        <title>The medaka draft genome and insights into vertebrate genome evolution.</title>
        <authorList>
            <person name="Kasahara M."/>
            <person name="Naruse K."/>
            <person name="Sasaki S."/>
            <person name="Nakatani Y."/>
            <person name="Qu W."/>
            <person name="Ahsan B."/>
            <person name="Yamada T."/>
            <person name="Nagayasu Y."/>
            <person name="Doi K."/>
            <person name="Kasai Y."/>
            <person name="Jindo T."/>
            <person name="Kobayashi D."/>
            <person name="Shimada A."/>
            <person name="Toyoda A."/>
            <person name="Kuroki Y."/>
            <person name="Fujiyama A."/>
            <person name="Sasaki T."/>
            <person name="Shimizu A."/>
            <person name="Asakawa S."/>
            <person name="Shimizu N."/>
            <person name="Hashimoto S."/>
            <person name="Yang J."/>
            <person name="Lee Y."/>
            <person name="Matsushima K."/>
            <person name="Sugano S."/>
            <person name="Sakaizumi M."/>
            <person name="Narita T."/>
            <person name="Ohishi K."/>
            <person name="Haga S."/>
            <person name="Ohta F."/>
            <person name="Nomoto H."/>
            <person name="Nogata K."/>
            <person name="Morishita T."/>
            <person name="Endo T."/>
            <person name="Shin-I T."/>
            <person name="Takeda H."/>
            <person name="Morishita S."/>
            <person name="Kohara Y."/>
        </authorList>
    </citation>
    <scope>NUCLEOTIDE SEQUENCE [LARGE SCALE GENOMIC DNA]</scope>
    <source>
        <strain evidence="9 10">Hd-rR</strain>
    </source>
</reference>
<dbReference type="InterPro" id="IPR019528">
    <property type="entry name" value="PACT_domain"/>
</dbReference>
<dbReference type="GO" id="GO:0005737">
    <property type="term" value="C:cytoplasm"/>
    <property type="evidence" value="ECO:0007669"/>
    <property type="project" value="UniProtKB-ARBA"/>
</dbReference>
<dbReference type="InParanoid" id="H2MEX7"/>
<dbReference type="HOGENOM" id="CLU_001938_0_0_1"/>
<keyword evidence="10" id="KW-1185">Reference proteome</keyword>
<feature type="coiled-coil region" evidence="6">
    <location>
        <begin position="1617"/>
        <end position="1700"/>
    </location>
</feature>
<dbReference type="GO" id="GO:0007165">
    <property type="term" value="P:signal transduction"/>
    <property type="evidence" value="ECO:0007669"/>
    <property type="project" value="InterPro"/>
</dbReference>
<reference evidence="9" key="2">
    <citation type="submission" date="2025-08" db="UniProtKB">
        <authorList>
            <consortium name="Ensembl"/>
        </authorList>
    </citation>
    <scope>IDENTIFICATION</scope>
    <source>
        <strain evidence="9">Hd-rR</strain>
    </source>
</reference>
<feature type="compositionally biased region" description="Polar residues" evidence="7">
    <location>
        <begin position="2560"/>
        <end position="2572"/>
    </location>
</feature>